<organism evidence="1 2">
    <name type="scientific">Sporolactobacillus kofuensis</name>
    <dbReference type="NCBI Taxonomy" id="269672"/>
    <lineage>
        <taxon>Bacteria</taxon>
        <taxon>Bacillati</taxon>
        <taxon>Bacillota</taxon>
        <taxon>Bacilli</taxon>
        <taxon>Bacillales</taxon>
        <taxon>Sporolactobacillaceae</taxon>
        <taxon>Sporolactobacillus</taxon>
    </lineage>
</organism>
<name>A0ABW1WD45_9BACL</name>
<dbReference type="Proteomes" id="UP001596267">
    <property type="component" value="Unassembled WGS sequence"/>
</dbReference>
<dbReference type="RefSeq" id="WP_253077312.1">
    <property type="nucleotide sequence ID" value="NZ_JAMXWN010000019.1"/>
</dbReference>
<evidence type="ECO:0000313" key="1">
    <source>
        <dbReference type="EMBL" id="MFC6385203.1"/>
    </source>
</evidence>
<evidence type="ECO:0000313" key="2">
    <source>
        <dbReference type="Proteomes" id="UP001596267"/>
    </source>
</evidence>
<sequence>MSNQNDVITIGGKEYIVKAVPVGKITKMFKGMSETIKELSKTDPKKIDDAITILATQFGSTVETFLRTFAPTLPEGVMDDDENGATIPELVDAFSVISKVNRLDSLLNFTKSLGLPQAAQKALQSTK</sequence>
<evidence type="ECO:0008006" key="3">
    <source>
        <dbReference type="Google" id="ProtNLM"/>
    </source>
</evidence>
<protein>
    <recommendedName>
        <fullName evidence="3">Tail assembly chaperone</fullName>
    </recommendedName>
</protein>
<keyword evidence="2" id="KW-1185">Reference proteome</keyword>
<gene>
    <name evidence="1" type="ORF">ACFP7A_01200</name>
</gene>
<comment type="caution">
    <text evidence="1">The sequence shown here is derived from an EMBL/GenBank/DDBJ whole genome shotgun (WGS) entry which is preliminary data.</text>
</comment>
<proteinExistence type="predicted"/>
<reference evidence="2" key="1">
    <citation type="journal article" date="2019" name="Int. J. Syst. Evol. Microbiol.">
        <title>The Global Catalogue of Microorganisms (GCM) 10K type strain sequencing project: providing services to taxonomists for standard genome sequencing and annotation.</title>
        <authorList>
            <consortium name="The Broad Institute Genomics Platform"/>
            <consortium name="The Broad Institute Genome Sequencing Center for Infectious Disease"/>
            <person name="Wu L."/>
            <person name="Ma J."/>
        </authorList>
    </citation>
    <scope>NUCLEOTIDE SEQUENCE [LARGE SCALE GENOMIC DNA]</scope>
    <source>
        <strain evidence="2">CCUG 42001</strain>
    </source>
</reference>
<dbReference type="EMBL" id="JBHSTQ010000001">
    <property type="protein sequence ID" value="MFC6385203.1"/>
    <property type="molecule type" value="Genomic_DNA"/>
</dbReference>
<accession>A0ABW1WD45</accession>